<dbReference type="InterPro" id="IPR036097">
    <property type="entry name" value="HisK_dim/P_sf"/>
</dbReference>
<keyword evidence="9" id="KW-0472">Membrane</keyword>
<comment type="catalytic activity">
    <reaction evidence="1">
        <text>ATP + protein L-histidine = ADP + protein N-phospho-L-histidine.</text>
        <dbReference type="EC" id="2.7.13.3"/>
    </reaction>
</comment>
<dbReference type="Gene3D" id="1.10.287.130">
    <property type="match status" value="1"/>
</dbReference>
<evidence type="ECO:0000256" key="8">
    <source>
        <dbReference type="ARBA" id="ARBA00023012"/>
    </source>
</evidence>
<dbReference type="InterPro" id="IPR005467">
    <property type="entry name" value="His_kinase_dom"/>
</dbReference>
<evidence type="ECO:0000256" key="4">
    <source>
        <dbReference type="ARBA" id="ARBA00022475"/>
    </source>
</evidence>
<accession>A0A090I828</accession>
<dbReference type="OrthoDB" id="9121563at2"/>
<reference evidence="12" key="1">
    <citation type="submission" date="2014-09" db="EMBL/GenBank/DDBJ databases">
        <authorList>
            <person name="Hjerde E."/>
        </authorList>
    </citation>
    <scope>NUCLEOTIDE SEQUENCE [LARGE SCALE GENOMIC DNA]</scope>
    <source>
        <strain evidence="12">06/09/139</strain>
    </source>
</reference>
<evidence type="ECO:0000313" key="12">
    <source>
        <dbReference type="Proteomes" id="UP000032427"/>
    </source>
</evidence>
<dbReference type="PANTHER" id="PTHR44936:SF9">
    <property type="entry name" value="SENSOR PROTEIN CREC"/>
    <property type="match status" value="1"/>
</dbReference>
<protein>
    <recommendedName>
        <fullName evidence="3">histidine kinase</fullName>
        <ecNumber evidence="3">2.7.13.3</ecNumber>
    </recommendedName>
</protein>
<dbReference type="SMART" id="SM00387">
    <property type="entry name" value="HATPase_c"/>
    <property type="match status" value="1"/>
</dbReference>
<dbReference type="PROSITE" id="PS50109">
    <property type="entry name" value="HIS_KIN"/>
    <property type="match status" value="1"/>
</dbReference>
<dbReference type="SUPFAM" id="SSF47384">
    <property type="entry name" value="Homodimeric domain of signal transducing histidine kinase"/>
    <property type="match status" value="1"/>
</dbReference>
<dbReference type="Proteomes" id="UP000032427">
    <property type="component" value="Chromosome 2"/>
</dbReference>
<dbReference type="AlphaFoldDB" id="A0A090I828"/>
<dbReference type="HOGENOM" id="CLU_000445_89_37_6"/>
<dbReference type="Pfam" id="PF00512">
    <property type="entry name" value="HisKA"/>
    <property type="match status" value="1"/>
</dbReference>
<keyword evidence="7" id="KW-0418">Kinase</keyword>
<dbReference type="KEGG" id="awd:AWOD_II_1166"/>
<dbReference type="EMBL" id="LN554847">
    <property type="protein sequence ID" value="CED57781.1"/>
    <property type="molecule type" value="Genomic_DNA"/>
</dbReference>
<dbReference type="Pfam" id="PF02518">
    <property type="entry name" value="HATPase_c"/>
    <property type="match status" value="1"/>
</dbReference>
<evidence type="ECO:0000313" key="11">
    <source>
        <dbReference type="EMBL" id="CED57781.1"/>
    </source>
</evidence>
<dbReference type="GeneID" id="28543421"/>
<dbReference type="InterPro" id="IPR003661">
    <property type="entry name" value="HisK_dim/P_dom"/>
</dbReference>
<organism evidence="11 12">
    <name type="scientific">Aliivibrio wodanis</name>
    <dbReference type="NCBI Taxonomy" id="80852"/>
    <lineage>
        <taxon>Bacteria</taxon>
        <taxon>Pseudomonadati</taxon>
        <taxon>Pseudomonadota</taxon>
        <taxon>Gammaproteobacteria</taxon>
        <taxon>Vibrionales</taxon>
        <taxon>Vibrionaceae</taxon>
        <taxon>Aliivibrio</taxon>
    </lineage>
</organism>
<dbReference type="InterPro" id="IPR036890">
    <property type="entry name" value="HATPase_C_sf"/>
</dbReference>
<dbReference type="CDD" id="cd00082">
    <property type="entry name" value="HisKA"/>
    <property type="match status" value="1"/>
</dbReference>
<keyword evidence="9" id="KW-1133">Transmembrane helix</keyword>
<feature type="transmembrane region" description="Helical" evidence="9">
    <location>
        <begin position="153"/>
        <end position="173"/>
    </location>
</feature>
<evidence type="ECO:0000256" key="9">
    <source>
        <dbReference type="SAM" id="Phobius"/>
    </source>
</evidence>
<dbReference type="Gene3D" id="3.30.565.10">
    <property type="entry name" value="Histidine kinase-like ATPase, C-terminal domain"/>
    <property type="match status" value="1"/>
</dbReference>
<keyword evidence="9" id="KW-0812">Transmembrane</keyword>
<keyword evidence="8" id="KW-0902">Two-component regulatory system</keyword>
<evidence type="ECO:0000256" key="6">
    <source>
        <dbReference type="ARBA" id="ARBA00022679"/>
    </source>
</evidence>
<evidence type="ECO:0000256" key="2">
    <source>
        <dbReference type="ARBA" id="ARBA00004651"/>
    </source>
</evidence>
<dbReference type="InterPro" id="IPR003594">
    <property type="entry name" value="HATPase_dom"/>
</dbReference>
<comment type="subcellular location">
    <subcellularLocation>
        <location evidence="2">Cell membrane</location>
        <topology evidence="2">Multi-pass membrane protein</topology>
    </subcellularLocation>
</comment>
<name>A0A090I828_9GAMM</name>
<dbReference type="STRING" id="80852.AWOD_II_1166"/>
<keyword evidence="4" id="KW-1003">Cell membrane</keyword>
<feature type="domain" description="Histidine kinase" evidence="10">
    <location>
        <begin position="236"/>
        <end position="424"/>
    </location>
</feature>
<evidence type="ECO:0000256" key="5">
    <source>
        <dbReference type="ARBA" id="ARBA00022553"/>
    </source>
</evidence>
<dbReference type="InterPro" id="IPR050980">
    <property type="entry name" value="2C_sensor_his_kinase"/>
</dbReference>
<dbReference type="GO" id="GO:0005886">
    <property type="term" value="C:plasma membrane"/>
    <property type="evidence" value="ECO:0007669"/>
    <property type="project" value="UniProtKB-SubCell"/>
</dbReference>
<keyword evidence="12" id="KW-1185">Reference proteome</keyword>
<evidence type="ECO:0000256" key="7">
    <source>
        <dbReference type="ARBA" id="ARBA00022777"/>
    </source>
</evidence>
<gene>
    <name evidence="11" type="ORF">AWOD_II_1166</name>
</gene>
<proteinExistence type="predicted"/>
<dbReference type="PATRIC" id="fig|80852.17.peg.3972"/>
<dbReference type="EC" id="2.7.13.3" evidence="3"/>
<dbReference type="SUPFAM" id="SSF55874">
    <property type="entry name" value="ATPase domain of HSP90 chaperone/DNA topoisomerase II/histidine kinase"/>
    <property type="match status" value="1"/>
</dbReference>
<dbReference type="PANTHER" id="PTHR44936">
    <property type="entry name" value="SENSOR PROTEIN CREC"/>
    <property type="match status" value="1"/>
</dbReference>
<sequence length="424" mass="48466">MSWLRDLLPSRTTNSIEDVKKRLLFTFSIIALSSAFFVFFGFSLHLVFNEDDQIEQHLQSFKKIAKDHYALVEEDKAQISPHITAYYSEVALEKKFSHHLPYTLKKVTKFNKFDDNGYMVYYDIFYDKNGVLTPLYLTIGIRSIDFGDDKWDILMLLSLSLMVFLIGFLRFSLRRVFDGLMSPLSELSTQLENKHEKDFAVSERSIDELKQFTHHLNDYKQLKERLAKQEMMFAKYASHELKTPITIVLGAANLQAMKEGDEVFQAKQRDRILIAASNMQVTVELLLNIVKQENVTQDGCYDINEAALNLDSYESHLSEGVLLLVNVDSFEQTNLPEVVINMLLKNLLNNAIRFTQVGSITVTVTRDLISVVDTGKGLNGKPETEHGLGLLIVQRLCASYGWCFELKDNNDSKKEPGCSAILSR</sequence>
<dbReference type="SMART" id="SM00388">
    <property type="entry name" value="HisKA"/>
    <property type="match status" value="1"/>
</dbReference>
<keyword evidence="5" id="KW-0597">Phosphoprotein</keyword>
<evidence type="ECO:0000256" key="1">
    <source>
        <dbReference type="ARBA" id="ARBA00000085"/>
    </source>
</evidence>
<dbReference type="GO" id="GO:0000155">
    <property type="term" value="F:phosphorelay sensor kinase activity"/>
    <property type="evidence" value="ECO:0007669"/>
    <property type="project" value="InterPro"/>
</dbReference>
<evidence type="ECO:0000256" key="3">
    <source>
        <dbReference type="ARBA" id="ARBA00012438"/>
    </source>
</evidence>
<keyword evidence="6 11" id="KW-0808">Transferase</keyword>
<evidence type="ECO:0000259" key="10">
    <source>
        <dbReference type="PROSITE" id="PS50109"/>
    </source>
</evidence>
<feature type="transmembrane region" description="Helical" evidence="9">
    <location>
        <begin position="23"/>
        <end position="48"/>
    </location>
</feature>